<feature type="domain" description="DUF1214" evidence="2">
    <location>
        <begin position="318"/>
        <end position="427"/>
    </location>
</feature>
<dbReference type="InterPro" id="IPR037050">
    <property type="entry name" value="DUF1254_sf"/>
</dbReference>
<dbReference type="PANTHER" id="PTHR36509:SF2">
    <property type="entry name" value="BLL3101 PROTEIN"/>
    <property type="match status" value="1"/>
</dbReference>
<dbReference type="InterPro" id="IPR037049">
    <property type="entry name" value="DUF1214_C_sf"/>
</dbReference>
<protein>
    <submittedName>
        <fullName evidence="4">DUF1254 domain-containing protein</fullName>
    </submittedName>
</protein>
<dbReference type="SUPFAM" id="SSF160935">
    <property type="entry name" value="VPA0735-like"/>
    <property type="match status" value="1"/>
</dbReference>
<feature type="chain" id="PRO_5022901395" evidence="1">
    <location>
        <begin position="29"/>
        <end position="444"/>
    </location>
</feature>
<dbReference type="InterPro" id="IPR010679">
    <property type="entry name" value="DUF1254"/>
</dbReference>
<keyword evidence="1" id="KW-0732">Signal</keyword>
<gene>
    <name evidence="4" type="ORF">FHP25_28125</name>
</gene>
<dbReference type="RefSeq" id="WP_147850318.1">
    <property type="nucleotide sequence ID" value="NZ_VDUZ01000038.1"/>
</dbReference>
<sequence length="444" mass="47843">MVMTFARSSLACGVVLSAAMGFAACVQAQPATPTDKEIVDAYTYMYGRYLVLQQEHRDINVRKVGYNKITYNPVGSATAASANPDVADLEAWIAVDVGNAVILNVPRITGRYYTAQLVDGWGEVVANINDRTFPDRPSGAFALVLKGAHPVVPDGAVRIEVPAPKVKLLARVELKGTPDNAVQLQRRFTLDVPPGIKNDPPLRIPAFSAAAPITAAIFDNVAAALATCPDPMPRAGAYQAMAQAVSAYVKSDTAARARVEDVVRNQAIPALSQGAKGLGMHKGGWSVTYATGRFGDDIMARAIVNAGGTWPNIASETTSFAGLTDRDRLPLHGSRTYLIRFPREGKPEAQVNAFWAMTLYSGPDHQLVSNALQRYGLSSHSDMKLNTDGSLNLWLAPTQPRGIAESNWLPTPAGRPFALDLRMYVPRPDVLDGTWFPAPVQRVH</sequence>
<evidence type="ECO:0000313" key="4">
    <source>
        <dbReference type="EMBL" id="TXL71910.1"/>
    </source>
</evidence>
<dbReference type="Pfam" id="PF06742">
    <property type="entry name" value="DUF1214"/>
    <property type="match status" value="1"/>
</dbReference>
<evidence type="ECO:0000313" key="5">
    <source>
        <dbReference type="Proteomes" id="UP000321638"/>
    </source>
</evidence>
<name>A0A5C8PDR4_9HYPH</name>
<dbReference type="Gene3D" id="2.60.120.600">
    <property type="entry name" value="Domain of unknown function DUF1214, C-terminal domain"/>
    <property type="match status" value="1"/>
</dbReference>
<feature type="domain" description="DUF1254" evidence="3">
    <location>
        <begin position="75"/>
        <end position="189"/>
    </location>
</feature>
<dbReference type="Proteomes" id="UP000321638">
    <property type="component" value="Unassembled WGS sequence"/>
</dbReference>
<keyword evidence="5" id="KW-1185">Reference proteome</keyword>
<dbReference type="Gene3D" id="2.60.40.1610">
    <property type="entry name" value="Domain of unknown function DUF1254"/>
    <property type="match status" value="1"/>
</dbReference>
<dbReference type="InterPro" id="IPR010621">
    <property type="entry name" value="DUF1214"/>
</dbReference>
<dbReference type="OrthoDB" id="9777345at2"/>
<evidence type="ECO:0000256" key="1">
    <source>
        <dbReference type="SAM" id="SignalP"/>
    </source>
</evidence>
<feature type="signal peptide" evidence="1">
    <location>
        <begin position="1"/>
        <end position="28"/>
    </location>
</feature>
<evidence type="ECO:0000259" key="2">
    <source>
        <dbReference type="Pfam" id="PF06742"/>
    </source>
</evidence>
<dbReference type="PANTHER" id="PTHR36509">
    <property type="entry name" value="BLL3101 PROTEIN"/>
    <property type="match status" value="1"/>
</dbReference>
<dbReference type="Pfam" id="PF06863">
    <property type="entry name" value="DUF1254"/>
    <property type="match status" value="1"/>
</dbReference>
<proteinExistence type="predicted"/>
<organism evidence="4 5">
    <name type="scientific">Vineibacter terrae</name>
    <dbReference type="NCBI Taxonomy" id="2586908"/>
    <lineage>
        <taxon>Bacteria</taxon>
        <taxon>Pseudomonadati</taxon>
        <taxon>Pseudomonadota</taxon>
        <taxon>Alphaproteobacteria</taxon>
        <taxon>Hyphomicrobiales</taxon>
        <taxon>Vineibacter</taxon>
    </lineage>
</organism>
<evidence type="ECO:0000259" key="3">
    <source>
        <dbReference type="Pfam" id="PF06863"/>
    </source>
</evidence>
<dbReference type="AlphaFoldDB" id="A0A5C8PDR4"/>
<dbReference type="EMBL" id="VDUZ01000038">
    <property type="protein sequence ID" value="TXL71910.1"/>
    <property type="molecule type" value="Genomic_DNA"/>
</dbReference>
<comment type="caution">
    <text evidence="4">The sequence shown here is derived from an EMBL/GenBank/DDBJ whole genome shotgun (WGS) entry which is preliminary data.</text>
</comment>
<accession>A0A5C8PDR4</accession>
<reference evidence="4 5" key="1">
    <citation type="submission" date="2019-06" db="EMBL/GenBank/DDBJ databases">
        <title>New taxonomy in bacterial strain CC-CFT640, isolated from vineyard.</title>
        <authorList>
            <person name="Lin S.-Y."/>
            <person name="Tsai C.-F."/>
            <person name="Young C.-C."/>
        </authorList>
    </citation>
    <scope>NUCLEOTIDE SEQUENCE [LARGE SCALE GENOMIC DNA]</scope>
    <source>
        <strain evidence="4 5">CC-CFT640</strain>
    </source>
</reference>
<dbReference type="PROSITE" id="PS51257">
    <property type="entry name" value="PROKAR_LIPOPROTEIN"/>
    <property type="match status" value="1"/>
</dbReference>